<evidence type="ECO:0000256" key="1">
    <source>
        <dbReference type="SAM" id="MobiDB-lite"/>
    </source>
</evidence>
<protein>
    <submittedName>
        <fullName evidence="2">Uncharacterized protein</fullName>
    </submittedName>
</protein>
<proteinExistence type="predicted"/>
<sequence>MSCMNALVQLTEHDLTSNQNFKVIANVEIGNKASTSYAARARYNIRRRCLRWNWNWNDGSAAHLQLHLGVAGVEHVAQLGSQVAPRAREPGACPVGLEPFPPLRQQIVQAAPALRRRQVPRALRRGPDVGDLRVKLRQLPRREVHPRRGRRRRRGRRVVDGVARGGVEQLRDGGVVGGDVDALRDAFAADESLEAGVVGGGEEVGAGDADVALVVDERGVAGAVADPPHVLAGAAAAVEAVGGAEVAAAEDEPVDAAGGAGGEERGRGGRVGLEAEDEILEVGRVGAADRVVAAGGVAGRPRAHPLLRNGAGGEERGGGRRQQHCCC</sequence>
<keyword evidence="3" id="KW-1185">Reference proteome</keyword>
<feature type="region of interest" description="Disordered" evidence="1">
    <location>
        <begin position="302"/>
        <end position="327"/>
    </location>
</feature>
<dbReference type="EMBL" id="CP144747">
    <property type="protein sequence ID" value="WVZ66239.1"/>
    <property type="molecule type" value="Genomic_DNA"/>
</dbReference>
<organism evidence="2 3">
    <name type="scientific">Paspalum notatum var. saurae</name>
    <dbReference type="NCBI Taxonomy" id="547442"/>
    <lineage>
        <taxon>Eukaryota</taxon>
        <taxon>Viridiplantae</taxon>
        <taxon>Streptophyta</taxon>
        <taxon>Embryophyta</taxon>
        <taxon>Tracheophyta</taxon>
        <taxon>Spermatophyta</taxon>
        <taxon>Magnoliopsida</taxon>
        <taxon>Liliopsida</taxon>
        <taxon>Poales</taxon>
        <taxon>Poaceae</taxon>
        <taxon>PACMAD clade</taxon>
        <taxon>Panicoideae</taxon>
        <taxon>Andropogonodae</taxon>
        <taxon>Paspaleae</taxon>
        <taxon>Paspalinae</taxon>
        <taxon>Paspalum</taxon>
    </lineage>
</organism>
<dbReference type="Proteomes" id="UP001341281">
    <property type="component" value="Chromosome 03"/>
</dbReference>
<accession>A0AAQ3T3R8</accession>
<feature type="region of interest" description="Disordered" evidence="1">
    <location>
        <begin position="249"/>
        <end position="272"/>
    </location>
</feature>
<reference evidence="2 3" key="1">
    <citation type="submission" date="2024-02" db="EMBL/GenBank/DDBJ databases">
        <title>High-quality chromosome-scale genome assembly of Pensacola bahiagrass (Paspalum notatum Flugge var. saurae).</title>
        <authorList>
            <person name="Vega J.M."/>
            <person name="Podio M."/>
            <person name="Orjuela J."/>
            <person name="Siena L.A."/>
            <person name="Pessino S.C."/>
            <person name="Combes M.C."/>
            <person name="Mariac C."/>
            <person name="Albertini E."/>
            <person name="Pupilli F."/>
            <person name="Ortiz J.P.A."/>
            <person name="Leblanc O."/>
        </authorList>
    </citation>
    <scope>NUCLEOTIDE SEQUENCE [LARGE SCALE GENOMIC DNA]</scope>
    <source>
        <strain evidence="2">R1</strain>
        <tissue evidence="2">Leaf</tissue>
    </source>
</reference>
<name>A0AAQ3T3R8_PASNO</name>
<dbReference type="AlphaFoldDB" id="A0AAQ3T3R8"/>
<evidence type="ECO:0000313" key="3">
    <source>
        <dbReference type="Proteomes" id="UP001341281"/>
    </source>
</evidence>
<gene>
    <name evidence="2" type="ORF">U9M48_015491</name>
</gene>
<evidence type="ECO:0000313" key="2">
    <source>
        <dbReference type="EMBL" id="WVZ66239.1"/>
    </source>
</evidence>